<proteinExistence type="predicted"/>
<accession>A0A8X6JUB4</accession>
<gene>
    <name evidence="1" type="ORF">TNCT_580161</name>
</gene>
<dbReference type="AlphaFoldDB" id="A0A8X6JUB4"/>
<organism evidence="1 2">
    <name type="scientific">Trichonephila clavata</name>
    <name type="common">Joro spider</name>
    <name type="synonym">Nephila clavata</name>
    <dbReference type="NCBI Taxonomy" id="2740835"/>
    <lineage>
        <taxon>Eukaryota</taxon>
        <taxon>Metazoa</taxon>
        <taxon>Ecdysozoa</taxon>
        <taxon>Arthropoda</taxon>
        <taxon>Chelicerata</taxon>
        <taxon>Arachnida</taxon>
        <taxon>Araneae</taxon>
        <taxon>Araneomorphae</taxon>
        <taxon>Entelegynae</taxon>
        <taxon>Araneoidea</taxon>
        <taxon>Nephilidae</taxon>
        <taxon>Trichonephila</taxon>
    </lineage>
</organism>
<evidence type="ECO:0000313" key="2">
    <source>
        <dbReference type="Proteomes" id="UP000887116"/>
    </source>
</evidence>
<dbReference type="EMBL" id="BMAO01037616">
    <property type="protein sequence ID" value="GFR18996.1"/>
    <property type="molecule type" value="Genomic_DNA"/>
</dbReference>
<protein>
    <submittedName>
        <fullName evidence="1">Uncharacterized protein</fullName>
    </submittedName>
</protein>
<keyword evidence="2" id="KW-1185">Reference proteome</keyword>
<evidence type="ECO:0000313" key="1">
    <source>
        <dbReference type="EMBL" id="GFR18996.1"/>
    </source>
</evidence>
<sequence length="243" mass="28075">MIIQLFGVPLYRWRQGFWLLVDQNRTGLRFPLGLRSDNGDKKGFIKNWTLWFRYGHYYSQIGNCLLQGEVEVAALAGLLDCTPEAYGKILVSYGCPFPRTYVDDLQDESTTFSCTDPEAKIRRKCCDRFYDIDRRKHQYLTSSLWIFGFLVFEGWQIVRTPIQRRLIGHSQSSTYFGEVLRGVDFRYFWVCMEAKIGFQEIRACGDGGAMASQAADSSLMPDFRKRLRNALKSAALPDFLYNG</sequence>
<dbReference type="Proteomes" id="UP000887116">
    <property type="component" value="Unassembled WGS sequence"/>
</dbReference>
<reference evidence="1" key="1">
    <citation type="submission" date="2020-07" db="EMBL/GenBank/DDBJ databases">
        <title>Multicomponent nature underlies the extraordinary mechanical properties of spider dragline silk.</title>
        <authorList>
            <person name="Kono N."/>
            <person name="Nakamura H."/>
            <person name="Mori M."/>
            <person name="Yoshida Y."/>
            <person name="Ohtoshi R."/>
            <person name="Malay A.D."/>
            <person name="Moran D.A.P."/>
            <person name="Tomita M."/>
            <person name="Numata K."/>
            <person name="Arakawa K."/>
        </authorList>
    </citation>
    <scope>NUCLEOTIDE SEQUENCE</scope>
</reference>
<comment type="caution">
    <text evidence="1">The sequence shown here is derived from an EMBL/GenBank/DDBJ whole genome shotgun (WGS) entry which is preliminary data.</text>
</comment>
<name>A0A8X6JUB4_TRICU</name>